<dbReference type="OrthoDB" id="6247875at2759"/>
<proteinExistence type="predicted"/>
<dbReference type="STRING" id="6182.A0A4Z2DPN3"/>
<dbReference type="EMBL" id="SKCS01000076">
    <property type="protein sequence ID" value="TNN18466.1"/>
    <property type="molecule type" value="Genomic_DNA"/>
</dbReference>
<feature type="region of interest" description="Disordered" evidence="1">
    <location>
        <begin position="432"/>
        <end position="452"/>
    </location>
</feature>
<evidence type="ECO:0000313" key="2">
    <source>
        <dbReference type="EMBL" id="TNN18466.1"/>
    </source>
</evidence>
<keyword evidence="3" id="KW-1185">Reference proteome</keyword>
<reference evidence="2 3" key="1">
    <citation type="submission" date="2019-03" db="EMBL/GenBank/DDBJ databases">
        <title>An improved genome assembly of the fluke Schistosoma japonicum.</title>
        <authorList>
            <person name="Hu W."/>
            <person name="Luo F."/>
            <person name="Yin M."/>
            <person name="Mo X."/>
            <person name="Sun C."/>
            <person name="Wu Q."/>
            <person name="Zhu B."/>
            <person name="Xiang M."/>
            <person name="Wang J."/>
            <person name="Wang Y."/>
            <person name="Zhang T."/>
            <person name="Xu B."/>
            <person name="Zheng H."/>
            <person name="Feng Z."/>
        </authorList>
    </citation>
    <scope>NUCLEOTIDE SEQUENCE [LARGE SCALE GENOMIC DNA]</scope>
    <source>
        <strain evidence="2">HuSjv2</strain>
        <tissue evidence="2">Worms</tissue>
    </source>
</reference>
<comment type="caution">
    <text evidence="2">The sequence shown here is derived from an EMBL/GenBank/DDBJ whole genome shotgun (WGS) entry which is preliminary data.</text>
</comment>
<dbReference type="AlphaFoldDB" id="A0A4Z2DPN3"/>
<dbReference type="Proteomes" id="UP000311919">
    <property type="component" value="Unassembled WGS sequence"/>
</dbReference>
<sequence>MKQNKTSPVRRKIHFIPIRPQSQQLPPVGSQPTRQRFLSANNGNNNNGVPTGGCIQSNGFQFKSNSESVLPSRITNDLHIQQQQQQLKEEMNETILLQDSEMLATTTDILTPVYIQLDNEGQSPTEGLMFTLPPGTALIQTCNDNIGRIPLNTTPRRFYITNGSRIIPAISKSVQVLQPLKVMNVIHHHHQQQQQQQQLQHHSTSSSYTDPIICSPMMSSELLSSSSSYSCNSSPNSIVSPLSNDVFLPMQQVEMIMPTTTNSYHHNHQSSTCMDVYQFDGENHLDMCIEEEIIIDEDKMNAKHLDTMTNIISLDECMDTVNDSFNTTSSSGVIHEWSSNLPLNDSIIMTPSSSSVLTSTVSSSMKPITLSSTITTMNNSVDEEEIEGNRLVVSNQHLPLTINVMKSTNDSLITLSSTSSSSTVTTNLDHHYHHHHHHHHHHLQEQQQQHHDHQNNITIDNDLTDTDFSITNDTDNFDSSFDAMMNSIDITTFLPGTFQTNVEVEGEDEEEVEEEHGKHCIDNDFDNELTHQSLQLVSYSNNNNNDNNNNNHDNHLIKIDEFNDSCHEIIDSGTSIESSFINNDNQSQLYKVIRSDIDFINNQYPTSRLVTSLHKVHKYSSPTSIQTSIKSTSSLRMNSLHELLTNTPQVYSSTLADLDSLDKSSLFIIKPEWSVLA</sequence>
<accession>A0A4Z2DPN3</accession>
<evidence type="ECO:0000256" key="1">
    <source>
        <dbReference type="SAM" id="MobiDB-lite"/>
    </source>
</evidence>
<protein>
    <submittedName>
        <fullName evidence="2">Transcription factor SOX-14</fullName>
    </submittedName>
</protein>
<organism evidence="2 3">
    <name type="scientific">Schistosoma japonicum</name>
    <name type="common">Blood fluke</name>
    <dbReference type="NCBI Taxonomy" id="6182"/>
    <lineage>
        <taxon>Eukaryota</taxon>
        <taxon>Metazoa</taxon>
        <taxon>Spiralia</taxon>
        <taxon>Lophotrochozoa</taxon>
        <taxon>Platyhelminthes</taxon>
        <taxon>Trematoda</taxon>
        <taxon>Digenea</taxon>
        <taxon>Strigeidida</taxon>
        <taxon>Schistosomatoidea</taxon>
        <taxon>Schistosomatidae</taxon>
        <taxon>Schistosoma</taxon>
    </lineage>
</organism>
<feature type="compositionally biased region" description="Basic residues" evidence="1">
    <location>
        <begin position="432"/>
        <end position="442"/>
    </location>
</feature>
<name>A0A4Z2DPN3_SCHJA</name>
<feature type="compositionally biased region" description="Low complexity" evidence="1">
    <location>
        <begin position="192"/>
        <end position="202"/>
    </location>
</feature>
<feature type="region of interest" description="Disordered" evidence="1">
    <location>
        <begin position="187"/>
        <end position="207"/>
    </location>
</feature>
<evidence type="ECO:0000313" key="3">
    <source>
        <dbReference type="Proteomes" id="UP000311919"/>
    </source>
</evidence>
<gene>
    <name evidence="2" type="ORF">EWB00_010242</name>
</gene>